<dbReference type="EMBL" id="OU015567">
    <property type="protein sequence ID" value="CAG5111288.1"/>
    <property type="molecule type" value="Genomic_DNA"/>
</dbReference>
<evidence type="ECO:0000313" key="3">
    <source>
        <dbReference type="Proteomes" id="UP001158576"/>
    </source>
</evidence>
<evidence type="ECO:0000313" key="2">
    <source>
        <dbReference type="EMBL" id="CAG5111288.1"/>
    </source>
</evidence>
<feature type="region of interest" description="Disordered" evidence="1">
    <location>
        <begin position="41"/>
        <end position="143"/>
    </location>
</feature>
<proteinExistence type="predicted"/>
<accession>A0ABN7T0J4</accession>
<sequence length="184" mass="20989">MSSKASSKPILRRVYDHLDSEPEDLRKKLSRVRDSFDALDKELFPSGRPKDIYREPQLFPGTEDGRDKHHRRVRTVKPVLKRIVDPIEPSSGEEDDDLVIVDSKPGKSRKHRKSGDQSCSRTASSDVSRTGVLQKEQKGSTTDVWSEASIRNARLSMMIVQVDKIRNKVKKNRKFPKHTLKSVG</sequence>
<evidence type="ECO:0000256" key="1">
    <source>
        <dbReference type="SAM" id="MobiDB-lite"/>
    </source>
</evidence>
<organism evidence="2 3">
    <name type="scientific">Oikopleura dioica</name>
    <name type="common">Tunicate</name>
    <dbReference type="NCBI Taxonomy" id="34765"/>
    <lineage>
        <taxon>Eukaryota</taxon>
        <taxon>Metazoa</taxon>
        <taxon>Chordata</taxon>
        <taxon>Tunicata</taxon>
        <taxon>Appendicularia</taxon>
        <taxon>Copelata</taxon>
        <taxon>Oikopleuridae</taxon>
        <taxon>Oikopleura</taxon>
    </lineage>
</organism>
<gene>
    <name evidence="2" type="ORF">OKIOD_LOCUS14374</name>
</gene>
<feature type="compositionally biased region" description="Polar residues" evidence="1">
    <location>
        <begin position="116"/>
        <end position="128"/>
    </location>
</feature>
<dbReference type="Proteomes" id="UP001158576">
    <property type="component" value="Chromosome 2"/>
</dbReference>
<reference evidence="2 3" key="1">
    <citation type="submission" date="2021-04" db="EMBL/GenBank/DDBJ databases">
        <authorList>
            <person name="Bliznina A."/>
        </authorList>
    </citation>
    <scope>NUCLEOTIDE SEQUENCE [LARGE SCALE GENOMIC DNA]</scope>
</reference>
<keyword evidence="3" id="KW-1185">Reference proteome</keyword>
<name>A0ABN7T0J4_OIKDI</name>
<protein>
    <submittedName>
        <fullName evidence="2">Oidioi.mRNA.OKI2018_I69.chr2.g5609.t1.cds</fullName>
    </submittedName>
</protein>
<feature type="compositionally biased region" description="Basic and acidic residues" evidence="1">
    <location>
        <begin position="41"/>
        <end position="54"/>
    </location>
</feature>